<dbReference type="PROSITE" id="PS00368">
    <property type="entry name" value="RIBORED_SMALL"/>
    <property type="match status" value="1"/>
</dbReference>
<evidence type="ECO:0000313" key="11">
    <source>
        <dbReference type="Proteomes" id="UP000439903"/>
    </source>
</evidence>
<dbReference type="Pfam" id="PF00268">
    <property type="entry name" value="Ribonuc_red_sm"/>
    <property type="match status" value="1"/>
</dbReference>
<evidence type="ECO:0000256" key="3">
    <source>
        <dbReference type="ARBA" id="ARBA00012274"/>
    </source>
</evidence>
<dbReference type="InterPro" id="IPR030475">
    <property type="entry name" value="RNR_small_AS"/>
</dbReference>
<dbReference type="SUPFAM" id="SSF47240">
    <property type="entry name" value="Ferritin-like"/>
    <property type="match status" value="1"/>
</dbReference>
<evidence type="ECO:0000313" key="10">
    <source>
        <dbReference type="EMBL" id="KAF0524793.1"/>
    </source>
</evidence>
<keyword evidence="7" id="KW-0215">Deoxyribonucleotide synthesis</keyword>
<dbReference type="OrthoDB" id="10248373at2759"/>
<name>A0A8H4ENR2_GIGMA</name>
<evidence type="ECO:0000256" key="4">
    <source>
        <dbReference type="ARBA" id="ARBA00022723"/>
    </source>
</evidence>
<dbReference type="PANTHER" id="PTHR23409">
    <property type="entry name" value="RIBONUCLEOSIDE-DIPHOSPHATE REDUCTASE SMALL CHAIN"/>
    <property type="match status" value="1"/>
</dbReference>
<dbReference type="EMBL" id="WTPW01000309">
    <property type="protein sequence ID" value="KAF0524793.1"/>
    <property type="molecule type" value="Genomic_DNA"/>
</dbReference>
<evidence type="ECO:0000256" key="9">
    <source>
        <dbReference type="SAM" id="Phobius"/>
    </source>
</evidence>
<dbReference type="PANTHER" id="PTHR23409:SF18">
    <property type="entry name" value="RIBONUCLEOSIDE-DIPHOSPHATE REDUCTASE SUBUNIT M2"/>
    <property type="match status" value="1"/>
</dbReference>
<keyword evidence="9" id="KW-0472">Membrane</keyword>
<sequence length="438" mass="50797">MKKVITVITYSSRHIKKSVSDYVPTATIRDEKKNMNPLYPMQQNTVHTKSRKPFKDATYKKSSKKSLRDLNQNKENSMGLNVSKLFNVSSPPLKQEEDLITVKESKINNVEDEPLLKPNPRRFVLFPIQYHDIWQMYKKAEASFWTVEEVDLSKDMNDWEYRLSDDERYFISHVLAFFAASDGIVNENLVERFSNEVQIPEARCFYGFQIMIENIHSEMYSLLIDTYIKDPAQRDYLFDAIETIPCIRKKADWALKWISDHRSSFAERLIAFAAVEGIFFSGAFSSIFWLKKRGMMPGLTFSNELISRDEGLHCDFACLLFTHLHNRPSKQTVEAIIIEAVKIEQEFLTEALPVNLIGMNATLMKLYIEFVADRLLVALGCEKYYKSENPFDFMDLISLQGKTNFFEKRVSDYQKAGVMSKSSQGDPSDNMFTLDAEF</sequence>
<keyword evidence="9" id="KW-1133">Transmembrane helix</keyword>
<keyword evidence="5" id="KW-0560">Oxidoreductase</keyword>
<dbReference type="InterPro" id="IPR000358">
    <property type="entry name" value="RNR_small_fam"/>
</dbReference>
<evidence type="ECO:0000256" key="5">
    <source>
        <dbReference type="ARBA" id="ARBA00023002"/>
    </source>
</evidence>
<dbReference type="FunFam" id="1.10.620.20:FF:000004">
    <property type="entry name" value="Ribonucleoside-diphosphate reductase subunit M2 B"/>
    <property type="match status" value="1"/>
</dbReference>
<dbReference type="GO" id="GO:0004748">
    <property type="term" value="F:ribonucleoside-diphosphate reductase activity, thioredoxin disulfide as acceptor"/>
    <property type="evidence" value="ECO:0007669"/>
    <property type="project" value="UniProtKB-EC"/>
</dbReference>
<feature type="transmembrane region" description="Helical" evidence="9">
    <location>
        <begin position="269"/>
        <end position="290"/>
    </location>
</feature>
<feature type="region of interest" description="Disordered" evidence="8">
    <location>
        <begin position="38"/>
        <end position="65"/>
    </location>
</feature>
<keyword evidence="9" id="KW-0812">Transmembrane</keyword>
<dbReference type="InterPro" id="IPR033909">
    <property type="entry name" value="RNR_small"/>
</dbReference>
<dbReference type="Proteomes" id="UP000439903">
    <property type="component" value="Unassembled WGS sequence"/>
</dbReference>
<accession>A0A8H4ENR2</accession>
<evidence type="ECO:0000256" key="6">
    <source>
        <dbReference type="ARBA" id="ARBA00023004"/>
    </source>
</evidence>
<comment type="cofactor">
    <cofactor evidence="1">
        <name>Fe cation</name>
        <dbReference type="ChEBI" id="CHEBI:24875"/>
    </cofactor>
</comment>
<keyword evidence="11" id="KW-1185">Reference proteome</keyword>
<proteinExistence type="inferred from homology"/>
<dbReference type="GO" id="GO:0009263">
    <property type="term" value="P:deoxyribonucleotide biosynthetic process"/>
    <property type="evidence" value="ECO:0007669"/>
    <property type="project" value="UniProtKB-KW"/>
</dbReference>
<dbReference type="Gene3D" id="1.10.620.20">
    <property type="entry name" value="Ribonucleotide Reductase, subunit A"/>
    <property type="match status" value="1"/>
</dbReference>
<dbReference type="InterPro" id="IPR009078">
    <property type="entry name" value="Ferritin-like_SF"/>
</dbReference>
<evidence type="ECO:0000256" key="1">
    <source>
        <dbReference type="ARBA" id="ARBA00001962"/>
    </source>
</evidence>
<dbReference type="InterPro" id="IPR012348">
    <property type="entry name" value="RNR-like"/>
</dbReference>
<organism evidence="10 11">
    <name type="scientific">Gigaspora margarita</name>
    <dbReference type="NCBI Taxonomy" id="4874"/>
    <lineage>
        <taxon>Eukaryota</taxon>
        <taxon>Fungi</taxon>
        <taxon>Fungi incertae sedis</taxon>
        <taxon>Mucoromycota</taxon>
        <taxon>Glomeromycotina</taxon>
        <taxon>Glomeromycetes</taxon>
        <taxon>Diversisporales</taxon>
        <taxon>Gigasporaceae</taxon>
        <taxon>Gigaspora</taxon>
    </lineage>
</organism>
<evidence type="ECO:0000256" key="8">
    <source>
        <dbReference type="SAM" id="MobiDB-lite"/>
    </source>
</evidence>
<dbReference type="AlphaFoldDB" id="A0A8H4ENR2"/>
<evidence type="ECO:0000256" key="7">
    <source>
        <dbReference type="ARBA" id="ARBA00023116"/>
    </source>
</evidence>
<reference evidence="10 11" key="1">
    <citation type="journal article" date="2019" name="Environ. Microbiol.">
        <title>At the nexus of three kingdoms: the genome of the mycorrhizal fungus Gigaspora margarita provides insights into plant, endobacterial and fungal interactions.</title>
        <authorList>
            <person name="Venice F."/>
            <person name="Ghignone S."/>
            <person name="Salvioli di Fossalunga A."/>
            <person name="Amselem J."/>
            <person name="Novero M."/>
            <person name="Xianan X."/>
            <person name="Sedzielewska Toro K."/>
            <person name="Morin E."/>
            <person name="Lipzen A."/>
            <person name="Grigoriev I.V."/>
            <person name="Henrissat B."/>
            <person name="Martin F.M."/>
            <person name="Bonfante P."/>
        </authorList>
    </citation>
    <scope>NUCLEOTIDE SEQUENCE [LARGE SCALE GENOMIC DNA]</scope>
    <source>
        <strain evidence="10 11">BEG34</strain>
    </source>
</reference>
<comment type="caution">
    <text evidence="10">The sequence shown here is derived from an EMBL/GenBank/DDBJ whole genome shotgun (WGS) entry which is preliminary data.</text>
</comment>
<evidence type="ECO:0000256" key="2">
    <source>
        <dbReference type="ARBA" id="ARBA00009303"/>
    </source>
</evidence>
<protein>
    <recommendedName>
        <fullName evidence="3">ribonucleoside-diphosphate reductase</fullName>
        <ecNumber evidence="3">1.17.4.1</ecNumber>
    </recommendedName>
</protein>
<keyword evidence="4" id="KW-0479">Metal-binding</keyword>
<dbReference type="CDD" id="cd01049">
    <property type="entry name" value="RNRR2"/>
    <property type="match status" value="1"/>
</dbReference>
<dbReference type="GO" id="GO:0046872">
    <property type="term" value="F:metal ion binding"/>
    <property type="evidence" value="ECO:0007669"/>
    <property type="project" value="UniProtKB-KW"/>
</dbReference>
<keyword evidence="6" id="KW-0408">Iron</keyword>
<dbReference type="EC" id="1.17.4.1" evidence="3"/>
<comment type="similarity">
    <text evidence="2">Belongs to the ribonucleoside diphosphate reductase small chain family.</text>
</comment>
<gene>
    <name evidence="10" type="ORF">F8M41_014954</name>
</gene>